<dbReference type="Pfam" id="PF02321">
    <property type="entry name" value="OEP"/>
    <property type="match status" value="1"/>
</dbReference>
<dbReference type="EMBL" id="CP116967">
    <property type="protein sequence ID" value="WNM57547.1"/>
    <property type="molecule type" value="Genomic_DNA"/>
</dbReference>
<dbReference type="SUPFAM" id="SSF56954">
    <property type="entry name" value="Outer membrane efflux proteins (OEP)"/>
    <property type="match status" value="1"/>
</dbReference>
<proteinExistence type="inferred from homology"/>
<dbReference type="GO" id="GO:0015562">
    <property type="term" value="F:efflux transmembrane transporter activity"/>
    <property type="evidence" value="ECO:0007669"/>
    <property type="project" value="InterPro"/>
</dbReference>
<protein>
    <submittedName>
        <fullName evidence="2">TolC family protein</fullName>
    </submittedName>
</protein>
<evidence type="ECO:0000313" key="2">
    <source>
        <dbReference type="EMBL" id="WNM57547.1"/>
    </source>
</evidence>
<sequence length="449" mass="49898">MTRWATQYTNPMRANCGGTWCVGTWLLAIVMLIPGLLSLSSAVAATGEGSLEKQKPTILRLSLDDALAMFLRQNLDLLKTKYGIDAAKAQQITAGLFPNPELSINTLTAYTQDCNLSKCGGIMPVISQLFLVAGKRGFRVESAEFGTQSAEAGFEDTLRQLGFAVKDAYYRVQVGHRLLADDEQRSSRINGAIEKLVGAPTKMQDPEDLIRLQIRAVKTQGDIIRDIQQLDSDRSDLLLLLTLPPETELALTTDLTFQPIDPDMVALKKRVEDARPDLRAKRLLLAKRRSESKLAIANQYPDVTVDLGYNVQGPQGPDNQQQWTINLGMPIPVFDRNQGGIKEAATKVHMAEADLQKTLNEVHHQINTVYRHLGQSRLLVETYRAGAFEATQALLDRVENDFHSGETTILHLLDAFQTKINIDKAYINALYEYQRDILLLESAVAQPIS</sequence>
<reference evidence="2 3" key="1">
    <citation type="submission" date="2023-01" db="EMBL/GenBank/DDBJ databases">
        <title>Cultivation and genomic characterization of new, ubiquitous marine nitrite-oxidizing bacteria from the Nitrospirales.</title>
        <authorList>
            <person name="Mueller A.J."/>
            <person name="Daebeler A."/>
            <person name="Herbold C.W."/>
            <person name="Kirkegaard R.H."/>
            <person name="Daims H."/>
        </authorList>
    </citation>
    <scope>NUCLEOTIDE SEQUENCE [LARGE SCALE GENOMIC DNA]</scope>
    <source>
        <strain evidence="2 3">VA</strain>
    </source>
</reference>
<evidence type="ECO:0000256" key="1">
    <source>
        <dbReference type="ARBA" id="ARBA00007613"/>
    </source>
</evidence>
<accession>A0AA96GAN9</accession>
<dbReference type="RefSeq" id="WP_312642137.1">
    <property type="nucleotide sequence ID" value="NZ_CP116967.1"/>
</dbReference>
<keyword evidence="3" id="KW-1185">Reference proteome</keyword>
<dbReference type="InterPro" id="IPR010131">
    <property type="entry name" value="MdtP/NodT-like"/>
</dbReference>
<organism evidence="2 3">
    <name type="scientific">Candidatus Nitrospira allomarina</name>
    <dbReference type="NCBI Taxonomy" id="3020900"/>
    <lineage>
        <taxon>Bacteria</taxon>
        <taxon>Pseudomonadati</taxon>
        <taxon>Nitrospirota</taxon>
        <taxon>Nitrospiria</taxon>
        <taxon>Nitrospirales</taxon>
        <taxon>Nitrospiraceae</taxon>
        <taxon>Nitrospira</taxon>
    </lineage>
</organism>
<dbReference type="PANTHER" id="PTHR30203">
    <property type="entry name" value="OUTER MEMBRANE CATION EFFLUX PROTEIN"/>
    <property type="match status" value="1"/>
</dbReference>
<dbReference type="InterPro" id="IPR003423">
    <property type="entry name" value="OMP_efflux"/>
</dbReference>
<dbReference type="Gene3D" id="1.20.1600.10">
    <property type="entry name" value="Outer membrane efflux proteins (OEP)"/>
    <property type="match status" value="1"/>
</dbReference>
<name>A0AA96GAN9_9BACT</name>
<dbReference type="KEGG" id="nall:PP769_16480"/>
<evidence type="ECO:0000313" key="3">
    <source>
        <dbReference type="Proteomes" id="UP001302719"/>
    </source>
</evidence>
<dbReference type="AlphaFoldDB" id="A0AA96GAN9"/>
<dbReference type="Proteomes" id="UP001302719">
    <property type="component" value="Chromosome"/>
</dbReference>
<comment type="similarity">
    <text evidence="1">Belongs to the outer membrane factor (OMF) (TC 1.B.17) family.</text>
</comment>
<gene>
    <name evidence="2" type="ORF">PP769_16480</name>
</gene>